<name>A0ABU6GAN8_9BACL</name>
<accession>A0ABU6GAN8</accession>
<reference evidence="2 3" key="1">
    <citation type="submission" date="2023-03" db="EMBL/GenBank/DDBJ databases">
        <title>Bacillus Genome Sequencing.</title>
        <authorList>
            <person name="Dunlap C."/>
        </authorList>
    </citation>
    <scope>NUCLEOTIDE SEQUENCE [LARGE SCALE GENOMIC DNA]</scope>
    <source>
        <strain evidence="2 3">BD-533</strain>
    </source>
</reference>
<evidence type="ECO:0000313" key="2">
    <source>
        <dbReference type="EMBL" id="MEC0231260.1"/>
    </source>
</evidence>
<dbReference type="Pfam" id="PF01381">
    <property type="entry name" value="HTH_3"/>
    <property type="match status" value="1"/>
</dbReference>
<dbReference type="SUPFAM" id="SSF47413">
    <property type="entry name" value="lambda repressor-like DNA-binding domains"/>
    <property type="match status" value="1"/>
</dbReference>
<dbReference type="Proteomes" id="UP001338137">
    <property type="component" value="Unassembled WGS sequence"/>
</dbReference>
<dbReference type="InterPro" id="IPR001387">
    <property type="entry name" value="Cro/C1-type_HTH"/>
</dbReference>
<keyword evidence="3" id="KW-1185">Reference proteome</keyword>
<dbReference type="RefSeq" id="WP_326075228.1">
    <property type="nucleotide sequence ID" value="NZ_JARLKY010000090.1"/>
</dbReference>
<sequence length="81" mass="9205">MKYRVGRCQLLTRIHEAGKIQQDLADDLGYSRSQVSKWVNGGYGKHIMSPETQATIAFYLGGIETPLNPVTFYDWIIVEND</sequence>
<organism evidence="2 3">
    <name type="scientific">Paenibacillus alba</name>
    <dbReference type="NCBI Taxonomy" id="1197127"/>
    <lineage>
        <taxon>Bacteria</taxon>
        <taxon>Bacillati</taxon>
        <taxon>Bacillota</taxon>
        <taxon>Bacilli</taxon>
        <taxon>Bacillales</taxon>
        <taxon>Paenibacillaceae</taxon>
        <taxon>Paenibacillus</taxon>
    </lineage>
</organism>
<proteinExistence type="predicted"/>
<gene>
    <name evidence="2" type="ORF">P4I72_29600</name>
</gene>
<feature type="domain" description="HTH cro/C1-type" evidence="1">
    <location>
        <begin position="16"/>
        <end position="41"/>
    </location>
</feature>
<evidence type="ECO:0000259" key="1">
    <source>
        <dbReference type="Pfam" id="PF01381"/>
    </source>
</evidence>
<dbReference type="InterPro" id="IPR010982">
    <property type="entry name" value="Lambda_DNA-bd_dom_sf"/>
</dbReference>
<dbReference type="EMBL" id="JARLKY010000090">
    <property type="protein sequence ID" value="MEC0231260.1"/>
    <property type="molecule type" value="Genomic_DNA"/>
</dbReference>
<evidence type="ECO:0000313" key="3">
    <source>
        <dbReference type="Proteomes" id="UP001338137"/>
    </source>
</evidence>
<protein>
    <submittedName>
        <fullName evidence="2">Helix-turn-helix transcriptional regulator</fullName>
    </submittedName>
</protein>
<dbReference type="Gene3D" id="1.10.260.40">
    <property type="entry name" value="lambda repressor-like DNA-binding domains"/>
    <property type="match status" value="1"/>
</dbReference>
<dbReference type="CDD" id="cd00093">
    <property type="entry name" value="HTH_XRE"/>
    <property type="match status" value="1"/>
</dbReference>
<comment type="caution">
    <text evidence="2">The sequence shown here is derived from an EMBL/GenBank/DDBJ whole genome shotgun (WGS) entry which is preliminary data.</text>
</comment>